<dbReference type="PANTHER" id="PTHR11373">
    <property type="entry name" value="DEOXYNUCLEOSIDE TRIPHOSPHATE TRIPHOSPHOHYDROLASE"/>
    <property type="match status" value="1"/>
</dbReference>
<feature type="domain" description="HD/PDEase" evidence="1">
    <location>
        <begin position="54"/>
        <end position="173"/>
    </location>
</feature>
<gene>
    <name evidence="2" type="ORF">SDC9_22681</name>
</gene>
<dbReference type="PANTHER" id="PTHR11373:SF4">
    <property type="entry name" value="DEOXYNUCLEOSIDE TRIPHOSPHATE TRIPHOSPHOHYDROLASE SAMHD1"/>
    <property type="match status" value="1"/>
</dbReference>
<reference evidence="2" key="1">
    <citation type="submission" date="2019-08" db="EMBL/GenBank/DDBJ databases">
        <authorList>
            <person name="Kucharzyk K."/>
            <person name="Murdoch R.W."/>
            <person name="Higgins S."/>
            <person name="Loffler F."/>
        </authorList>
    </citation>
    <scope>NUCLEOTIDE SEQUENCE</scope>
</reference>
<protein>
    <recommendedName>
        <fullName evidence="1">HD/PDEase domain-containing protein</fullName>
    </recommendedName>
</protein>
<dbReference type="Pfam" id="PF19276">
    <property type="entry name" value="HD_assoc_2"/>
    <property type="match status" value="1"/>
</dbReference>
<dbReference type="Pfam" id="PF01966">
    <property type="entry name" value="HD"/>
    <property type="match status" value="1"/>
</dbReference>
<dbReference type="AlphaFoldDB" id="A0A644UDA0"/>
<dbReference type="Gene3D" id="1.10.3210.10">
    <property type="entry name" value="Hypothetical protein af1432"/>
    <property type="match status" value="1"/>
</dbReference>
<evidence type="ECO:0000313" key="2">
    <source>
        <dbReference type="EMBL" id="MPL76831.1"/>
    </source>
</evidence>
<dbReference type="GO" id="GO:0008832">
    <property type="term" value="F:dGTPase activity"/>
    <property type="evidence" value="ECO:0007669"/>
    <property type="project" value="TreeGrafter"/>
</dbReference>
<name>A0A644UDA0_9ZZZZ</name>
<dbReference type="EMBL" id="VSSQ01000101">
    <property type="protein sequence ID" value="MPL76831.1"/>
    <property type="molecule type" value="Genomic_DNA"/>
</dbReference>
<dbReference type="SMART" id="SM00471">
    <property type="entry name" value="HDc"/>
    <property type="match status" value="1"/>
</dbReference>
<dbReference type="InterPro" id="IPR003607">
    <property type="entry name" value="HD/PDEase_dom"/>
</dbReference>
<organism evidence="2">
    <name type="scientific">bioreactor metagenome</name>
    <dbReference type="NCBI Taxonomy" id="1076179"/>
    <lineage>
        <taxon>unclassified sequences</taxon>
        <taxon>metagenomes</taxon>
        <taxon>ecological metagenomes</taxon>
    </lineage>
</organism>
<evidence type="ECO:0000259" key="1">
    <source>
        <dbReference type="SMART" id="SM00471"/>
    </source>
</evidence>
<dbReference type="SUPFAM" id="SSF109604">
    <property type="entry name" value="HD-domain/PDEase-like"/>
    <property type="match status" value="1"/>
</dbReference>
<sequence>MNDFVNRKKIINDPVYGFINIPLGSIFDLIEHPYLQRLRRIKQLGLSDLVYPGAQHTRFSHSLGAMFLMNQALEVLKQKGQIITDEEIEASLTAILLHDIGHSPFSHCLEHFFFEQVHEEVSLELMKRMGVSEMAIDIFSNKYSKRFLHQLVSSQLDTDRLDYLTRDSFFTGVSEGVIGTERIIKMLSVKDDELVVEQKGIYSIEKFIISRRLMYWQVYMHKAVVSSDILVKTIIKRAREIQEKGIDLTKSISPYLAYFIQNGTRDLKDNKAIDYFTMIDDSDIWNAIKVWSINEDFILSYLSKSLMNRHLGKMQIQDKPFSEKDIDEVVKQLKNVNKLSEEEIKSYFVLTDELKNKAYSFKDDSINILFKNQEVKEISEASDQLDKRFLSKEIKKYYLYRLIIK</sequence>
<dbReference type="InterPro" id="IPR050135">
    <property type="entry name" value="dGTPase-like"/>
</dbReference>
<dbReference type="CDD" id="cd00077">
    <property type="entry name" value="HDc"/>
    <property type="match status" value="1"/>
</dbReference>
<proteinExistence type="predicted"/>
<dbReference type="InterPro" id="IPR006674">
    <property type="entry name" value="HD_domain"/>
</dbReference>
<dbReference type="GO" id="GO:0006203">
    <property type="term" value="P:dGTP catabolic process"/>
    <property type="evidence" value="ECO:0007669"/>
    <property type="project" value="TreeGrafter"/>
</dbReference>
<dbReference type="InterPro" id="IPR045509">
    <property type="entry name" value="HD_assoc_2"/>
</dbReference>
<accession>A0A644UDA0</accession>
<comment type="caution">
    <text evidence="2">The sequence shown here is derived from an EMBL/GenBank/DDBJ whole genome shotgun (WGS) entry which is preliminary data.</text>
</comment>